<dbReference type="EMBL" id="SAEB01000006">
    <property type="protein sequence ID" value="RVD84969.1"/>
    <property type="molecule type" value="Genomic_DNA"/>
</dbReference>
<dbReference type="VEuPathDB" id="FungiDB:DFL_003305"/>
<evidence type="ECO:0000313" key="3">
    <source>
        <dbReference type="Proteomes" id="UP000283090"/>
    </source>
</evidence>
<proteinExistence type="predicted"/>
<name>A0A437A1F8_ARTFL</name>
<dbReference type="RefSeq" id="XP_067490513.1">
    <property type="nucleotide sequence ID" value="XM_067632224.1"/>
</dbReference>
<comment type="caution">
    <text evidence="2">The sequence shown here is derived from an EMBL/GenBank/DDBJ whole genome shotgun (WGS) entry which is preliminary data.</text>
</comment>
<sequence length="116" mass="13057">MTTIPTISRRLPALRTARGSLAFTTATRSSASSSQTRCSYASYSSRHENDPEKLEGLKRDSLKEQKDGKGRWNEELATDSEAFVKAERLEIKATCKEIEKLHWGTRKLLKQTGLRG</sequence>
<keyword evidence="3" id="KW-1185">Reference proteome</keyword>
<accession>A0A437A1F8</accession>
<gene>
    <name evidence="2" type="ORF">DFL_003305</name>
</gene>
<dbReference type="OrthoDB" id="529205at2759"/>
<feature type="region of interest" description="Disordered" evidence="1">
    <location>
        <begin position="24"/>
        <end position="71"/>
    </location>
</feature>
<dbReference type="GeneID" id="93585616"/>
<evidence type="ECO:0000313" key="2">
    <source>
        <dbReference type="EMBL" id="RVD84969.1"/>
    </source>
</evidence>
<reference evidence="2 3" key="1">
    <citation type="submission" date="2019-01" db="EMBL/GenBank/DDBJ databases">
        <title>Intercellular communication is required for trap formation in the nematode-trapping fungus Duddingtonia flagrans.</title>
        <authorList>
            <person name="Youssar L."/>
            <person name="Wernet V."/>
            <person name="Hensel N."/>
            <person name="Hildebrandt H.-G."/>
            <person name="Fischer R."/>
        </authorList>
    </citation>
    <scope>NUCLEOTIDE SEQUENCE [LARGE SCALE GENOMIC DNA]</scope>
    <source>
        <strain evidence="2 3">CBS H-5679</strain>
    </source>
</reference>
<dbReference type="AlphaFoldDB" id="A0A437A1F8"/>
<feature type="compositionally biased region" description="Low complexity" evidence="1">
    <location>
        <begin position="24"/>
        <end position="44"/>
    </location>
</feature>
<feature type="compositionally biased region" description="Basic and acidic residues" evidence="1">
    <location>
        <begin position="45"/>
        <end position="71"/>
    </location>
</feature>
<organism evidence="2 3">
    <name type="scientific">Arthrobotrys flagrans</name>
    <name type="common">Nematode-trapping fungus</name>
    <name type="synonym">Trichothecium flagrans</name>
    <dbReference type="NCBI Taxonomy" id="97331"/>
    <lineage>
        <taxon>Eukaryota</taxon>
        <taxon>Fungi</taxon>
        <taxon>Dikarya</taxon>
        <taxon>Ascomycota</taxon>
        <taxon>Pezizomycotina</taxon>
        <taxon>Orbiliomycetes</taxon>
        <taxon>Orbiliales</taxon>
        <taxon>Orbiliaceae</taxon>
        <taxon>Arthrobotrys</taxon>
    </lineage>
</organism>
<evidence type="ECO:0000256" key="1">
    <source>
        <dbReference type="SAM" id="MobiDB-lite"/>
    </source>
</evidence>
<protein>
    <submittedName>
        <fullName evidence="2">Uncharacterized protein</fullName>
    </submittedName>
</protein>
<dbReference type="Proteomes" id="UP000283090">
    <property type="component" value="Unassembled WGS sequence"/>
</dbReference>